<dbReference type="NCBIfam" id="TIGR02167">
    <property type="entry name" value="Liste_lipo_26"/>
    <property type="match status" value="3"/>
</dbReference>
<dbReference type="EMBL" id="QPIE01000001">
    <property type="protein sequence ID" value="RCU44817.1"/>
    <property type="molecule type" value="Genomic_DNA"/>
</dbReference>
<gene>
    <name evidence="3" type="ORF">DQ356_00960</name>
</gene>
<organism evidence="3 4">
    <name type="scientific">Chryseobacterium lacus</name>
    <dbReference type="NCBI Taxonomy" id="2058346"/>
    <lineage>
        <taxon>Bacteria</taxon>
        <taxon>Pseudomonadati</taxon>
        <taxon>Bacteroidota</taxon>
        <taxon>Flavobacteriia</taxon>
        <taxon>Flavobacteriales</taxon>
        <taxon>Weeksellaceae</taxon>
        <taxon>Chryseobacterium group</taxon>
        <taxon>Chryseobacterium</taxon>
    </lineage>
</organism>
<feature type="domain" description="Secretion system C-terminal sorting" evidence="2">
    <location>
        <begin position="394"/>
        <end position="460"/>
    </location>
</feature>
<dbReference type="Pfam" id="PF18962">
    <property type="entry name" value="Por_Secre_tail"/>
    <property type="match status" value="1"/>
</dbReference>
<dbReference type="Proteomes" id="UP000252172">
    <property type="component" value="Unassembled WGS sequence"/>
</dbReference>
<name>A0A368N2N5_9FLAO</name>
<protein>
    <submittedName>
        <fullName evidence="3">BspA family leucine-rich repeat surface protein</fullName>
    </submittedName>
</protein>
<dbReference type="InterPro" id="IPR005046">
    <property type="entry name" value="DUF285"/>
</dbReference>
<accession>A0A368N2N5</accession>
<dbReference type="RefSeq" id="WP_114302592.1">
    <property type="nucleotide sequence ID" value="NZ_QPIE01000001.1"/>
</dbReference>
<evidence type="ECO:0000256" key="1">
    <source>
        <dbReference type="ARBA" id="ARBA00022729"/>
    </source>
</evidence>
<dbReference type="InterPro" id="IPR011889">
    <property type="entry name" value="Liste_lipo_26"/>
</dbReference>
<keyword evidence="1" id="KW-0732">Signal</keyword>
<comment type="caution">
    <text evidence="3">The sequence shown here is derived from an EMBL/GenBank/DDBJ whole genome shotgun (WGS) entry which is preliminary data.</text>
</comment>
<dbReference type="AlphaFoldDB" id="A0A368N2N5"/>
<reference evidence="3 4" key="1">
    <citation type="submission" date="2018-07" db="EMBL/GenBank/DDBJ databases">
        <title>Chryseobacterium lacus sp. nov., isolated from lake water.</title>
        <authorList>
            <person name="Li C.-M."/>
        </authorList>
    </citation>
    <scope>NUCLEOTIDE SEQUENCE [LARGE SCALE GENOMIC DNA]</scope>
    <source>
        <strain evidence="3 4">YLOS41</strain>
    </source>
</reference>
<proteinExistence type="predicted"/>
<dbReference type="NCBIfam" id="TIGR04183">
    <property type="entry name" value="Por_Secre_tail"/>
    <property type="match status" value="1"/>
</dbReference>
<dbReference type="InterPro" id="IPR026444">
    <property type="entry name" value="Secre_tail"/>
</dbReference>
<sequence length="462" mass="52074">MMKIILFLITFLSSLVYSQNEFITVWKPANAQSKTVANVPAQSTTQQIWFPGRGSNFNVYWEEIGFPSHNGAMNGISSSQHFLVDFGTPYHPDPALATYRIKISNGNGNFDAVRFYNEYFVSPNLGTPILMNLLGDTDKLLEVQQWGNINWLSMETAFTDCSNLDVSATDIPILANVTNAALMFHNCTSLLGNPTFNQWNTSTITNMSHLFSNAGNFNQPLNNWNTTNVTDMTWMFHYLSSFNQPLSSWNVSNVTTMLHMFHLCTSFNQDLSSWNVSNVTEFRDFLSGATSFNQSLETWNLASVVQANSMLTNTALTCNNWDKTLYGWRTNPTTANNVNLGNVAPLQYKDPLAIAAREHLINVKGWTITGDVLGNECESTLSVAEANRNNLITIYPIPVTDFLRIQSPEKIIRVTITDFSGRIMYREKDDIKMIPVSHFKAGSYMISIDTAKRTLIRKFIKK</sequence>
<evidence type="ECO:0000259" key="2">
    <source>
        <dbReference type="Pfam" id="PF18962"/>
    </source>
</evidence>
<evidence type="ECO:0000313" key="3">
    <source>
        <dbReference type="EMBL" id="RCU44817.1"/>
    </source>
</evidence>
<dbReference type="OrthoDB" id="9813840at2"/>
<dbReference type="Pfam" id="PF03382">
    <property type="entry name" value="DUF285"/>
    <property type="match status" value="1"/>
</dbReference>
<evidence type="ECO:0000313" key="4">
    <source>
        <dbReference type="Proteomes" id="UP000252172"/>
    </source>
</evidence>
<keyword evidence="4" id="KW-1185">Reference proteome</keyword>